<proteinExistence type="predicted"/>
<protein>
    <submittedName>
        <fullName evidence="1">Uncharacterized protein</fullName>
    </submittedName>
</protein>
<dbReference type="AlphaFoldDB" id="A0A383E0Z4"/>
<dbReference type="EMBL" id="UINC01221786">
    <property type="protein sequence ID" value="SVE50259.1"/>
    <property type="molecule type" value="Genomic_DNA"/>
</dbReference>
<gene>
    <name evidence="1" type="ORF">METZ01_LOCUS503113</name>
</gene>
<organism evidence="1">
    <name type="scientific">marine metagenome</name>
    <dbReference type="NCBI Taxonomy" id="408172"/>
    <lineage>
        <taxon>unclassified sequences</taxon>
        <taxon>metagenomes</taxon>
        <taxon>ecological metagenomes</taxon>
    </lineage>
</organism>
<name>A0A383E0Z4_9ZZZZ</name>
<evidence type="ECO:0000313" key="1">
    <source>
        <dbReference type="EMBL" id="SVE50259.1"/>
    </source>
</evidence>
<accession>A0A383E0Z4</accession>
<sequence length="47" mass="5647">MYFTLLFSLIFQSNYNSFEDNYIPIMIYISIKYSIYIGNYTLNSNTL</sequence>
<reference evidence="1" key="1">
    <citation type="submission" date="2018-05" db="EMBL/GenBank/DDBJ databases">
        <authorList>
            <person name="Lanie J.A."/>
            <person name="Ng W.-L."/>
            <person name="Kazmierczak K.M."/>
            <person name="Andrzejewski T.M."/>
            <person name="Davidsen T.M."/>
            <person name="Wayne K.J."/>
            <person name="Tettelin H."/>
            <person name="Glass J.I."/>
            <person name="Rusch D."/>
            <person name="Podicherti R."/>
            <person name="Tsui H.-C.T."/>
            <person name="Winkler M.E."/>
        </authorList>
    </citation>
    <scope>NUCLEOTIDE SEQUENCE</scope>
</reference>